<sequence length="936" mass="107592">MAFLQWRRFNFFDKEPVKDPATDQIFDQLKDVNVSACTSGRGQLIVGDFEGNLYFINRQMELTAFRAYEIRVTHLLQLKQHNLLISIGEDEPGINPLIKVWNLEKMERGNPACTRLTRAIPGNKPTPVSAFTVHENLNFMAVGFENGIVLLYKGDVTRERHSKSRIVCEGNKCVTGLAFKTQGKQDLFLFVVTENSTVAINLTAKDQQTLLENTGASIGCITMSDASQDNQLVIGRQDAVYFYQPDGRGPCLAFEGLKLQLHWFRGYLIIVGRESKTLPRAPVLGLHGMEMNTVTVYDIQNKFIAYSAPYPQVIDVLCESGSIFIFTGDRKLYQLQEKDTQSKLEMLFKKNNYALAISLAKSQQLDQDGLIDIFTQYGDHLYSKGDHDGAIDQYIKTIGKLEASYVIRKFLDAQRIHNLTKYLQALHMSQTATEEHTTLLLNCYTKLKDVSKLDEFIMTKNRAVDFDVETAINVCRQSGYCAHALALAEKHRKHEHYLKIQIEDIKDYQKALQYIGKLDFESAESNLKQYGKVLMNEVPKQTTELLKRLCTDYKPTDKPLIDQNSLDGTLPSKIQKANAEEFIHIFVNNSSKLTEFLEHMIEVQPNSSNLVYNTLLELYLHDMVHEKDISTRVDRERKTLDLLKNPDANYDIDQALILCQMNNFKAGILYLYEKAHLYQQILRYHMEHLEHLHVIETCKKFGQQDPQLWIQALSYFACKEEYCKSQLMEVLSHIDKKNLLPPLMVIQILAHHSTATLSVVKDYIVRHLQLENDQIAEDERLIKQYREDTEKKRTKIEELKTSAKVFQASKCNICSHSLELPSVHFLCEPHSYHQHCFESYAENDMECPVCAPENRKIMDIIRAQEQSKDIHEFFHNQLERAPDGFSVVADYFGRGVFNKVTLITDQHIRSKSYLFLSVTVKAITSLELLSKFAQPI</sequence>
<dbReference type="InterPro" id="IPR057307">
    <property type="entry name" value="PEP5_VPS11_N"/>
</dbReference>
<dbReference type="PROSITE" id="PS50089">
    <property type="entry name" value="ZF_RING_2"/>
    <property type="match status" value="1"/>
</dbReference>
<keyword evidence="5 10" id="KW-0863">Zinc-finger</keyword>
<evidence type="ECO:0000256" key="8">
    <source>
        <dbReference type="ARBA" id="ARBA00023136"/>
    </source>
</evidence>
<dbReference type="GO" id="GO:0030897">
    <property type="term" value="C:HOPS complex"/>
    <property type="evidence" value="ECO:0007669"/>
    <property type="project" value="TreeGrafter"/>
</dbReference>
<keyword evidence="3" id="KW-0813">Transport</keyword>
<evidence type="ECO:0000256" key="6">
    <source>
        <dbReference type="ARBA" id="ARBA00022833"/>
    </source>
</evidence>
<evidence type="ECO:0000256" key="7">
    <source>
        <dbReference type="ARBA" id="ARBA00022927"/>
    </source>
</evidence>
<dbReference type="GO" id="GO:0031902">
    <property type="term" value="C:late endosome membrane"/>
    <property type="evidence" value="ECO:0007669"/>
    <property type="project" value="UniProtKB-SubCell"/>
</dbReference>
<dbReference type="PROSITE" id="PS50236">
    <property type="entry name" value="CHCR"/>
    <property type="match status" value="2"/>
</dbReference>
<reference evidence="14" key="1">
    <citation type="journal article" date="2023" name="PLoS Negl. Trop. Dis.">
        <title>A genome sequence for Biomphalaria pfeifferi, the major vector snail for the human-infecting parasite Schistosoma mansoni.</title>
        <authorList>
            <person name="Bu L."/>
            <person name="Lu L."/>
            <person name="Laidemitt M.R."/>
            <person name="Zhang S.M."/>
            <person name="Mutuku M."/>
            <person name="Mkoji G."/>
            <person name="Steinauer M."/>
            <person name="Loker E.S."/>
        </authorList>
    </citation>
    <scope>NUCLEOTIDE SEQUENCE</scope>
    <source>
        <strain evidence="14">KasaAsao</strain>
    </source>
</reference>
<keyword evidence="4" id="KW-0479">Metal-binding</keyword>
<gene>
    <name evidence="14" type="ORF">Bpfe_018602</name>
</gene>
<dbReference type="GO" id="GO:0048284">
    <property type="term" value="P:organelle fusion"/>
    <property type="evidence" value="ECO:0007669"/>
    <property type="project" value="TreeGrafter"/>
</dbReference>
<dbReference type="GO" id="GO:0030674">
    <property type="term" value="F:protein-macromolecule adaptor activity"/>
    <property type="evidence" value="ECO:0007669"/>
    <property type="project" value="TreeGrafter"/>
</dbReference>
<dbReference type="InterPro" id="IPR015943">
    <property type="entry name" value="WD40/YVTN_repeat-like_dom_sf"/>
</dbReference>
<dbReference type="SUPFAM" id="SSF48371">
    <property type="entry name" value="ARM repeat"/>
    <property type="match status" value="1"/>
</dbReference>
<comment type="caution">
    <text evidence="14">The sequence shown here is derived from an EMBL/GenBank/DDBJ whole genome shotgun (WGS) entry which is preliminary data.</text>
</comment>
<keyword evidence="7" id="KW-0653">Protein transport</keyword>
<dbReference type="Pfam" id="PF23356">
    <property type="entry name" value="TPR_PEP5_VPS11"/>
    <property type="match status" value="1"/>
</dbReference>
<evidence type="ECO:0000256" key="2">
    <source>
        <dbReference type="ARBA" id="ARBA00007070"/>
    </source>
</evidence>
<dbReference type="Pfam" id="PF12451">
    <property type="entry name" value="VPS11_C"/>
    <property type="match status" value="1"/>
</dbReference>
<evidence type="ECO:0000313" key="14">
    <source>
        <dbReference type="EMBL" id="KAK0052055.1"/>
    </source>
</evidence>
<dbReference type="SUPFAM" id="SSF50978">
    <property type="entry name" value="WD40 repeat-like"/>
    <property type="match status" value="1"/>
</dbReference>
<protein>
    <recommendedName>
        <fullName evidence="9">Vacuolar protein sorting-associated protein 11 homolog</fullName>
    </recommendedName>
</protein>
<dbReference type="InterPro" id="IPR013083">
    <property type="entry name" value="Znf_RING/FYVE/PHD"/>
</dbReference>
<dbReference type="InterPro" id="IPR057308">
    <property type="entry name" value="CHCR_PEP5_VPS11"/>
</dbReference>
<dbReference type="GO" id="GO:0007032">
    <property type="term" value="P:endosome organization"/>
    <property type="evidence" value="ECO:0007669"/>
    <property type="project" value="TreeGrafter"/>
</dbReference>
<dbReference type="PIRSF" id="PIRSF007860">
    <property type="entry name" value="VPS11"/>
    <property type="match status" value="1"/>
</dbReference>
<keyword evidence="12" id="KW-0175">Coiled coil</keyword>
<dbReference type="CDD" id="cd16688">
    <property type="entry name" value="RING-H2_Vps11"/>
    <property type="match status" value="1"/>
</dbReference>
<evidence type="ECO:0000256" key="10">
    <source>
        <dbReference type="PROSITE-ProRule" id="PRU00175"/>
    </source>
</evidence>
<evidence type="ECO:0000313" key="15">
    <source>
        <dbReference type="Proteomes" id="UP001233172"/>
    </source>
</evidence>
<proteinExistence type="inferred from homology"/>
<evidence type="ECO:0000256" key="12">
    <source>
        <dbReference type="SAM" id="Coils"/>
    </source>
</evidence>
<evidence type="ECO:0000256" key="3">
    <source>
        <dbReference type="ARBA" id="ARBA00022448"/>
    </source>
</evidence>
<dbReference type="Gene3D" id="2.130.10.10">
    <property type="entry name" value="YVTN repeat-like/Quinoprotein amine dehydrogenase"/>
    <property type="match status" value="1"/>
</dbReference>
<dbReference type="AlphaFoldDB" id="A0AAD8F5I7"/>
<dbReference type="GO" id="GO:0008270">
    <property type="term" value="F:zinc ion binding"/>
    <property type="evidence" value="ECO:0007669"/>
    <property type="project" value="UniProtKB-KW"/>
</dbReference>
<name>A0AAD8F5I7_BIOPF</name>
<accession>A0AAD8F5I7</accession>
<dbReference type="InterPro" id="IPR024763">
    <property type="entry name" value="VPS11_C"/>
</dbReference>
<dbReference type="PANTHER" id="PTHR23323:SF24">
    <property type="entry name" value="VACUOLAR PROTEIN SORTING-ASSOCIATED PROTEIN 11 HOMOLOG"/>
    <property type="match status" value="1"/>
</dbReference>
<feature type="repeat" description="CHCR" evidence="11">
    <location>
        <begin position="394"/>
        <end position="543"/>
    </location>
</feature>
<feature type="repeat" description="CHCR" evidence="11">
    <location>
        <begin position="563"/>
        <end position="725"/>
    </location>
</feature>
<evidence type="ECO:0000256" key="5">
    <source>
        <dbReference type="ARBA" id="ARBA00022771"/>
    </source>
</evidence>
<evidence type="ECO:0000256" key="9">
    <source>
        <dbReference type="PIRNR" id="PIRNR007860"/>
    </source>
</evidence>
<feature type="coiled-coil region" evidence="12">
    <location>
        <begin position="768"/>
        <end position="802"/>
    </location>
</feature>
<dbReference type="Pfam" id="PF23341">
    <property type="entry name" value="PEP5_VPS11_N"/>
    <property type="match status" value="1"/>
</dbReference>
<keyword evidence="8 9" id="KW-0472">Membrane</keyword>
<evidence type="ECO:0000256" key="1">
    <source>
        <dbReference type="ARBA" id="ARBA00004492"/>
    </source>
</evidence>
<dbReference type="GO" id="GO:0007033">
    <property type="term" value="P:vacuole organization"/>
    <property type="evidence" value="ECO:0007669"/>
    <property type="project" value="TreeGrafter"/>
</dbReference>
<dbReference type="GO" id="GO:0006886">
    <property type="term" value="P:intracellular protein transport"/>
    <property type="evidence" value="ECO:0007669"/>
    <property type="project" value="UniProtKB-UniRule"/>
</dbReference>
<comment type="similarity">
    <text evidence="2 9">Belongs to the VPS11 family.</text>
</comment>
<feature type="domain" description="RING-type" evidence="13">
    <location>
        <begin position="811"/>
        <end position="850"/>
    </location>
</feature>
<dbReference type="PANTHER" id="PTHR23323">
    <property type="entry name" value="VACUOLAR PROTEIN SORTING-ASSOCIATED PROTEIN"/>
    <property type="match status" value="1"/>
</dbReference>
<evidence type="ECO:0000259" key="13">
    <source>
        <dbReference type="PROSITE" id="PS50089"/>
    </source>
</evidence>
<keyword evidence="6" id="KW-0862">Zinc</keyword>
<dbReference type="InterPro" id="IPR016528">
    <property type="entry name" value="VPS11"/>
</dbReference>
<dbReference type="InterPro" id="IPR016024">
    <property type="entry name" value="ARM-type_fold"/>
</dbReference>
<dbReference type="GO" id="GO:0006904">
    <property type="term" value="P:vesicle docking involved in exocytosis"/>
    <property type="evidence" value="ECO:0007669"/>
    <property type="project" value="TreeGrafter"/>
</dbReference>
<dbReference type="InterPro" id="IPR001841">
    <property type="entry name" value="Znf_RING"/>
</dbReference>
<dbReference type="FunFam" id="3.30.40.10:FF:000258">
    <property type="entry name" value="Vacuolar protein sorting-associated protein 11 homolog"/>
    <property type="match status" value="1"/>
</dbReference>
<dbReference type="Gene3D" id="3.30.40.10">
    <property type="entry name" value="Zinc/RING finger domain, C3HC4 (zinc finger)"/>
    <property type="match status" value="1"/>
</dbReference>
<dbReference type="EMBL" id="JASAOG010000098">
    <property type="protein sequence ID" value="KAK0052055.1"/>
    <property type="molecule type" value="Genomic_DNA"/>
</dbReference>
<evidence type="ECO:0000256" key="4">
    <source>
        <dbReference type="ARBA" id="ARBA00022723"/>
    </source>
</evidence>
<dbReference type="Proteomes" id="UP001233172">
    <property type="component" value="Unassembled WGS sequence"/>
</dbReference>
<dbReference type="InterPro" id="IPR000547">
    <property type="entry name" value="Clathrin_H-chain/VPS_repeat"/>
</dbReference>
<organism evidence="14 15">
    <name type="scientific">Biomphalaria pfeifferi</name>
    <name type="common">Bloodfluke planorb</name>
    <name type="synonym">Freshwater snail</name>
    <dbReference type="NCBI Taxonomy" id="112525"/>
    <lineage>
        <taxon>Eukaryota</taxon>
        <taxon>Metazoa</taxon>
        <taxon>Spiralia</taxon>
        <taxon>Lophotrochozoa</taxon>
        <taxon>Mollusca</taxon>
        <taxon>Gastropoda</taxon>
        <taxon>Heterobranchia</taxon>
        <taxon>Euthyneura</taxon>
        <taxon>Panpulmonata</taxon>
        <taxon>Hygrophila</taxon>
        <taxon>Lymnaeoidea</taxon>
        <taxon>Planorbidae</taxon>
        <taxon>Biomphalaria</taxon>
    </lineage>
</organism>
<reference evidence="14" key="2">
    <citation type="submission" date="2023-04" db="EMBL/GenBank/DDBJ databases">
        <authorList>
            <person name="Bu L."/>
            <person name="Lu L."/>
            <person name="Laidemitt M.R."/>
            <person name="Zhang S.M."/>
            <person name="Mutuku M."/>
            <person name="Mkoji G."/>
            <person name="Steinauer M."/>
            <person name="Loker E.S."/>
        </authorList>
    </citation>
    <scope>NUCLEOTIDE SEQUENCE</scope>
    <source>
        <strain evidence="14">KasaAsao</strain>
        <tissue evidence="14">Whole Snail</tissue>
    </source>
</reference>
<keyword evidence="15" id="KW-1185">Reference proteome</keyword>
<evidence type="ECO:0000256" key="11">
    <source>
        <dbReference type="PROSITE-ProRule" id="PRU01006"/>
    </source>
</evidence>
<dbReference type="InterPro" id="IPR036322">
    <property type="entry name" value="WD40_repeat_dom_sf"/>
</dbReference>
<comment type="subcellular location">
    <subcellularLocation>
        <location evidence="1">Late endosome membrane</location>
        <topology evidence="1">Peripheral membrane protein</topology>
        <orientation evidence="1">Cytoplasmic side</orientation>
    </subcellularLocation>
</comment>
<dbReference type="SUPFAM" id="SSF57850">
    <property type="entry name" value="RING/U-box"/>
    <property type="match status" value="1"/>
</dbReference>